<dbReference type="Gene3D" id="2.60.120.10">
    <property type="entry name" value="Jelly Rolls"/>
    <property type="match status" value="1"/>
</dbReference>
<dbReference type="InterPro" id="IPR014710">
    <property type="entry name" value="RmlC-like_jellyroll"/>
</dbReference>
<dbReference type="InterPro" id="IPR001611">
    <property type="entry name" value="Leu-rich_rpt"/>
</dbReference>
<sequence>MNNSKLTNLKENEDKIRKQAKKLLRQKTSEILKKQTHLFMHEKSLTKMPEPKNPNQVLYAYYHNNQLTKIENMELLYNVTHLHLQWNKITKMEGLEALHSLKKLYLGNNKISVVENLEGLKYLEELHIEKQNLDGPDPLCFDPRTLIYIGASLRILNVSENKLTDMAWVKPLRQLEVLVARKNNLENYQAAADDLCTLLSLVEINFLGNPMTRKHRYKETIIARCSQLRILDTVAIHSTSKTFMRNFDKVVRLRQLHEKNKIEATRRGVDEFFDLNMLSGPRAQSALSISEFSNQKPKGTVTAFDSTYTFMPRAFWRMRKTPSPHEGAPPMVTPPLEPPPPPKQPLSDNDILPIKGILKKPMPMKYLYDNYTGNDNNKPKIVTMNNIISAAYRVLNEETSALYLGNNIAETGVLEPMQFLREYVSKNVPVVIRSGCSNWAAVSKWNAAYFRKKIPNKNVVVAVTPNGLADGITKNEEGEEFFVTPYETTMTMTQFLDGLDEKRENYIQYIQKQNSNLITDFPELLEDVYTEIPFASEAFDKSPDAVNFWMGDERAVTSMHKDPYENIYCVIDGYKDFILIPPTDLPYVPYKRYSQAEFRYTDNKWEIVPVETVNMVKQTSTDVDTVQNDEYFQSSGLPWISVDPLAPNYLTYPEFKRAHVYSVRLKKGDCLYLPSLWFHHVRQSHGCIAVNYWYDMEFDVKYCYFKMLEKLCGSY</sequence>
<name>A0A9J7IKJ0_SPOLT</name>
<gene>
    <name evidence="4" type="primary">LOC111351071</name>
</gene>
<dbReference type="PROSITE" id="PS51184">
    <property type="entry name" value="JMJC"/>
    <property type="match status" value="1"/>
</dbReference>
<dbReference type="KEGG" id="sliu:111351071"/>
<keyword evidence="3" id="KW-1185">Reference proteome</keyword>
<protein>
    <submittedName>
        <fullName evidence="4">Uncharacterized protein LOC111351071</fullName>
    </submittedName>
</protein>
<dbReference type="CTD" id="100137047"/>
<dbReference type="Gene3D" id="3.80.10.10">
    <property type="entry name" value="Ribonuclease Inhibitor"/>
    <property type="match status" value="2"/>
</dbReference>
<dbReference type="GeneID" id="111351071"/>
<dbReference type="PANTHER" id="PTHR12461:SF99">
    <property type="entry name" value="BIFUNCTIONAL PEPTIDASE AND (3S)-LYSYL HYDROXYLASE JMJD7"/>
    <property type="match status" value="1"/>
</dbReference>
<feature type="domain" description="JmjC" evidence="2">
    <location>
        <begin position="510"/>
        <end position="709"/>
    </location>
</feature>
<dbReference type="PROSITE" id="PS51450">
    <property type="entry name" value="LRR"/>
    <property type="match status" value="2"/>
</dbReference>
<dbReference type="InterPro" id="IPR003347">
    <property type="entry name" value="JmjC_dom"/>
</dbReference>
<dbReference type="PANTHER" id="PTHR12461">
    <property type="entry name" value="HYPOXIA-INDUCIBLE FACTOR 1 ALPHA INHIBITOR-RELATED"/>
    <property type="match status" value="1"/>
</dbReference>
<evidence type="ECO:0000256" key="1">
    <source>
        <dbReference type="SAM" id="MobiDB-lite"/>
    </source>
</evidence>
<dbReference type="SUPFAM" id="SSF51197">
    <property type="entry name" value="Clavaminate synthase-like"/>
    <property type="match status" value="1"/>
</dbReference>
<dbReference type="SMART" id="SM00365">
    <property type="entry name" value="LRR_SD22"/>
    <property type="match status" value="2"/>
</dbReference>
<dbReference type="SUPFAM" id="SSF52058">
    <property type="entry name" value="L domain-like"/>
    <property type="match status" value="1"/>
</dbReference>
<dbReference type="SMART" id="SM00558">
    <property type="entry name" value="JmjC"/>
    <property type="match status" value="1"/>
</dbReference>
<dbReference type="InterPro" id="IPR041667">
    <property type="entry name" value="Cupin_8"/>
</dbReference>
<organism evidence="3 4">
    <name type="scientific">Spodoptera litura</name>
    <name type="common">Asian cotton leafworm</name>
    <dbReference type="NCBI Taxonomy" id="69820"/>
    <lineage>
        <taxon>Eukaryota</taxon>
        <taxon>Metazoa</taxon>
        <taxon>Ecdysozoa</taxon>
        <taxon>Arthropoda</taxon>
        <taxon>Hexapoda</taxon>
        <taxon>Insecta</taxon>
        <taxon>Pterygota</taxon>
        <taxon>Neoptera</taxon>
        <taxon>Endopterygota</taxon>
        <taxon>Lepidoptera</taxon>
        <taxon>Glossata</taxon>
        <taxon>Ditrysia</taxon>
        <taxon>Noctuoidea</taxon>
        <taxon>Noctuidae</taxon>
        <taxon>Amphipyrinae</taxon>
        <taxon>Spodoptera</taxon>
    </lineage>
</organism>
<evidence type="ECO:0000313" key="4">
    <source>
        <dbReference type="RefSeq" id="XP_022818606.1"/>
    </source>
</evidence>
<evidence type="ECO:0000259" key="2">
    <source>
        <dbReference type="PROSITE" id="PS51184"/>
    </source>
</evidence>
<dbReference type="CDD" id="cd21340">
    <property type="entry name" value="PPP1R42"/>
    <property type="match status" value="1"/>
</dbReference>
<feature type="region of interest" description="Disordered" evidence="1">
    <location>
        <begin position="320"/>
        <end position="348"/>
    </location>
</feature>
<dbReference type="Proteomes" id="UP000301870">
    <property type="component" value="Chromosome 12"/>
</dbReference>
<accession>A0A9J7IKJ0</accession>
<dbReference type="Pfam" id="PF13621">
    <property type="entry name" value="Cupin_8"/>
    <property type="match status" value="1"/>
</dbReference>
<dbReference type="RefSeq" id="XP_022818606.1">
    <property type="nucleotide sequence ID" value="XM_022962838.1"/>
</dbReference>
<feature type="compositionally biased region" description="Pro residues" evidence="1">
    <location>
        <begin position="331"/>
        <end position="344"/>
    </location>
</feature>
<dbReference type="AlphaFoldDB" id="A0A9J7IKJ0"/>
<proteinExistence type="predicted"/>
<dbReference type="InterPro" id="IPR032675">
    <property type="entry name" value="LRR_dom_sf"/>
</dbReference>
<evidence type="ECO:0000313" key="3">
    <source>
        <dbReference type="Proteomes" id="UP000301870"/>
    </source>
</evidence>
<dbReference type="OrthoDB" id="415358at2759"/>
<reference evidence="4" key="1">
    <citation type="submission" date="2025-08" db="UniProtKB">
        <authorList>
            <consortium name="RefSeq"/>
        </authorList>
    </citation>
    <scope>IDENTIFICATION</scope>
    <source>
        <strain evidence="4">Ishihara</strain>
        <tissue evidence="4">Whole body</tissue>
    </source>
</reference>